<evidence type="ECO:0000313" key="3">
    <source>
        <dbReference type="EMBL" id="EAR89128.2"/>
    </source>
</evidence>
<proteinExistence type="predicted"/>
<feature type="coiled-coil region" evidence="1">
    <location>
        <begin position="157"/>
        <end position="670"/>
    </location>
</feature>
<gene>
    <name evidence="3" type="ORF">TTHERM_00576790</name>
</gene>
<dbReference type="EMBL" id="GG662798">
    <property type="protein sequence ID" value="EAR89128.2"/>
    <property type="molecule type" value="Genomic_DNA"/>
</dbReference>
<keyword evidence="4" id="KW-1185">Reference proteome</keyword>
<dbReference type="RefSeq" id="XP_001009373.2">
    <property type="nucleotide sequence ID" value="XM_001009373.2"/>
</dbReference>
<dbReference type="InParanoid" id="Q22V20"/>
<accession>Q22V20</accession>
<organism evidence="3 4">
    <name type="scientific">Tetrahymena thermophila (strain SB210)</name>
    <dbReference type="NCBI Taxonomy" id="312017"/>
    <lineage>
        <taxon>Eukaryota</taxon>
        <taxon>Sar</taxon>
        <taxon>Alveolata</taxon>
        <taxon>Ciliophora</taxon>
        <taxon>Intramacronucleata</taxon>
        <taxon>Oligohymenophorea</taxon>
        <taxon>Hymenostomatida</taxon>
        <taxon>Tetrahymenina</taxon>
        <taxon>Tetrahymenidae</taxon>
        <taxon>Tetrahymena</taxon>
    </lineage>
</organism>
<dbReference type="GeneID" id="7834682"/>
<dbReference type="HOGENOM" id="CLU_335109_0_0_1"/>
<dbReference type="Proteomes" id="UP000009168">
    <property type="component" value="Unassembled WGS sequence"/>
</dbReference>
<reference evidence="4" key="1">
    <citation type="journal article" date="2006" name="PLoS Biol.">
        <title>Macronuclear genome sequence of the ciliate Tetrahymena thermophila, a model eukaryote.</title>
        <authorList>
            <person name="Eisen J.A."/>
            <person name="Coyne R.S."/>
            <person name="Wu M."/>
            <person name="Wu D."/>
            <person name="Thiagarajan M."/>
            <person name="Wortman J.R."/>
            <person name="Badger J.H."/>
            <person name="Ren Q."/>
            <person name="Amedeo P."/>
            <person name="Jones K.M."/>
            <person name="Tallon L.J."/>
            <person name="Delcher A.L."/>
            <person name="Salzberg S.L."/>
            <person name="Silva J.C."/>
            <person name="Haas B.J."/>
            <person name="Majoros W.H."/>
            <person name="Farzad M."/>
            <person name="Carlton J.M."/>
            <person name="Smith R.K. Jr."/>
            <person name="Garg J."/>
            <person name="Pearlman R.E."/>
            <person name="Karrer K.M."/>
            <person name="Sun L."/>
            <person name="Manning G."/>
            <person name="Elde N.C."/>
            <person name="Turkewitz A.P."/>
            <person name="Asai D.J."/>
            <person name="Wilkes D.E."/>
            <person name="Wang Y."/>
            <person name="Cai H."/>
            <person name="Collins K."/>
            <person name="Stewart B.A."/>
            <person name="Lee S.R."/>
            <person name="Wilamowska K."/>
            <person name="Weinberg Z."/>
            <person name="Ruzzo W.L."/>
            <person name="Wloga D."/>
            <person name="Gaertig J."/>
            <person name="Frankel J."/>
            <person name="Tsao C.-C."/>
            <person name="Gorovsky M.A."/>
            <person name="Keeling P.J."/>
            <person name="Waller R.F."/>
            <person name="Patron N.J."/>
            <person name="Cherry J.M."/>
            <person name="Stover N.A."/>
            <person name="Krieger C.J."/>
            <person name="del Toro C."/>
            <person name="Ryder H.F."/>
            <person name="Williamson S.C."/>
            <person name="Barbeau R.A."/>
            <person name="Hamilton E.P."/>
            <person name="Orias E."/>
        </authorList>
    </citation>
    <scope>NUCLEOTIDE SEQUENCE [LARGE SCALE GENOMIC DNA]</scope>
    <source>
        <strain evidence="4">SB210</strain>
    </source>
</reference>
<protein>
    <submittedName>
        <fullName evidence="3">Uncharacterized protein</fullName>
    </submittedName>
</protein>
<feature type="region of interest" description="Disordered" evidence="2">
    <location>
        <begin position="1"/>
        <end position="20"/>
    </location>
</feature>
<feature type="coiled-coil region" evidence="1">
    <location>
        <begin position="25"/>
        <end position="125"/>
    </location>
</feature>
<name>Q22V20_TETTS</name>
<sequence>MSRSHETSGSNFNTETDDPNKDLILQQCKKAIEELHYELERQNQINQQLIIEKDHQFQQIQRYESTFNSYLEEINSYKEELQNLGAEVLTLKQVNEGLEMELNSKSDIQAQYEEIKNELIKKNEAYQYLQKVNEDLEKRHAIMNEWSTTFDEVNLRIQQTVQERDSLIQENEILKNRLENVQRNLIESEKLNSLYEKQVENEQQDVKYKQFVHQLQLQNDQQKEQIKILEQKLETEYLNCNKQIFNSLQVQNDQLKEQINILQKRVEEQEDQQISKHFVANLQIENQQLKEKNAILENKLEEENQNYKIIVKKYEQNMDLMKQNMQLDVEKTFDKIQEKVDLSSIEVERLKESKFKLEEENSALREQIRELKQEVRKSNIEASAIEQNMHHSVRQIQQETQFEQQQKNFEIDQLQQKLILVQNENKNLKLQNDNVLEQYNQQKDKLFDLQNAMQNKDIQIQELQNAISQFDRNSSLYSMKIQNIQNQENDLLQQNEYLRSRLIEFQRELKNLQRDVFDQLEQEDQKTQDLERRILHSQKQMDNKNQDIEELRIEITQLRKNQGSAFFEAQRLRIENDDLKKLLARYDSRFQEIENNMLKGNKQEMYKDQQIEDLRNQIRQERINRTNEQNLILSLKDNVRSLQEQLDISNQRYQEEIKRRDQEVQIIRNQYDQSVEKILHQKNAIDVERLENEKYNSVKTIKFNGSNISNRHAFIAASPQRDYIVRDNTDHNYSEYNTARPCYSSSKAIQNFSLASTPLNTRGIMKQDRLQNNSCNKRLHGSFINKFKNVVDRLENKLELIQKEIN</sequence>
<dbReference type="KEGG" id="tet:TTHERM_00576790"/>
<evidence type="ECO:0000313" key="4">
    <source>
        <dbReference type="Proteomes" id="UP000009168"/>
    </source>
</evidence>
<dbReference type="AlphaFoldDB" id="Q22V20"/>
<evidence type="ECO:0000256" key="1">
    <source>
        <dbReference type="SAM" id="Coils"/>
    </source>
</evidence>
<dbReference type="STRING" id="312017.Q22V20"/>
<evidence type="ECO:0000256" key="2">
    <source>
        <dbReference type="SAM" id="MobiDB-lite"/>
    </source>
</evidence>
<keyword evidence="1" id="KW-0175">Coiled coil</keyword>